<evidence type="ECO:0000256" key="1">
    <source>
        <dbReference type="SAM" id="MobiDB-lite"/>
    </source>
</evidence>
<feature type="region of interest" description="Disordered" evidence="1">
    <location>
        <begin position="395"/>
        <end position="436"/>
    </location>
</feature>
<feature type="region of interest" description="Disordered" evidence="1">
    <location>
        <begin position="214"/>
        <end position="272"/>
    </location>
</feature>
<organism evidence="2 3">
    <name type="scientific">Athelia psychrophila</name>
    <dbReference type="NCBI Taxonomy" id="1759441"/>
    <lineage>
        <taxon>Eukaryota</taxon>
        <taxon>Fungi</taxon>
        <taxon>Dikarya</taxon>
        <taxon>Basidiomycota</taxon>
        <taxon>Agaricomycotina</taxon>
        <taxon>Agaricomycetes</taxon>
        <taxon>Agaricomycetidae</taxon>
        <taxon>Atheliales</taxon>
        <taxon>Atheliaceae</taxon>
        <taxon>Athelia</taxon>
    </lineage>
</organism>
<evidence type="ECO:0000313" key="2">
    <source>
        <dbReference type="EMBL" id="KZP14620.1"/>
    </source>
</evidence>
<dbReference type="AlphaFoldDB" id="A0A166DED0"/>
<feature type="compositionally biased region" description="Basic and acidic residues" evidence="1">
    <location>
        <begin position="250"/>
        <end position="265"/>
    </location>
</feature>
<accession>A0A166DED0</accession>
<sequence>MQRKRSRDRTAHSAQVLQRRHRGTSPPKPVVVRPTPLVLVPPLPSRPSRSSPSPFAAPRPDEPVAQRLRVLVVPELVPVVIEHQREGVPLELQEALQVELGEVLHLARREERDELGKPRAPVLRLKLQVQVRKEPLRLEVLGGLQAPGLLPPEQEHLLPVQKLSFDVADLGLHALPRLDAPPAAPPPPPPAPLQLQPLQRLHLHGALLALPPLQSRKSRRCSEKVNAGSSESSDLSEKVAYASSNMATGRRSDARMGRTRSEKNYTRFSSSLVRKSRPSRACRCRVRTSNDGFSSSENGGRSASCFQTYTAYRTSCKPLPQLLPLVAYHHQQQQDRRQRVDPFTLGLVNFRDPPRQHAKDAAAELQDGLDFVHNLISLNVPAADIAGVMERMREEGEDGEANQRMGLGMERGVLGRGDVKSAPEHEALPDYEPPRQ</sequence>
<feature type="region of interest" description="Disordered" evidence="1">
    <location>
        <begin position="1"/>
        <end position="60"/>
    </location>
</feature>
<evidence type="ECO:0000313" key="3">
    <source>
        <dbReference type="Proteomes" id="UP000076532"/>
    </source>
</evidence>
<dbReference type="Proteomes" id="UP000076532">
    <property type="component" value="Unassembled WGS sequence"/>
</dbReference>
<keyword evidence="3" id="KW-1185">Reference proteome</keyword>
<name>A0A166DED0_9AGAM</name>
<dbReference type="EMBL" id="KV417615">
    <property type="protein sequence ID" value="KZP14620.1"/>
    <property type="molecule type" value="Genomic_DNA"/>
</dbReference>
<protein>
    <submittedName>
        <fullName evidence="2">Uncharacterized protein</fullName>
    </submittedName>
</protein>
<reference evidence="2 3" key="1">
    <citation type="journal article" date="2016" name="Mol. Biol. Evol.">
        <title>Comparative Genomics of Early-Diverging Mushroom-Forming Fungi Provides Insights into the Origins of Lignocellulose Decay Capabilities.</title>
        <authorList>
            <person name="Nagy L.G."/>
            <person name="Riley R."/>
            <person name="Tritt A."/>
            <person name="Adam C."/>
            <person name="Daum C."/>
            <person name="Floudas D."/>
            <person name="Sun H."/>
            <person name="Yadav J.S."/>
            <person name="Pangilinan J."/>
            <person name="Larsson K.H."/>
            <person name="Matsuura K."/>
            <person name="Barry K."/>
            <person name="Labutti K."/>
            <person name="Kuo R."/>
            <person name="Ohm R.A."/>
            <person name="Bhattacharya S.S."/>
            <person name="Shirouzu T."/>
            <person name="Yoshinaga Y."/>
            <person name="Martin F.M."/>
            <person name="Grigoriev I.V."/>
            <person name="Hibbett D.S."/>
        </authorList>
    </citation>
    <scope>NUCLEOTIDE SEQUENCE [LARGE SCALE GENOMIC DNA]</scope>
    <source>
        <strain evidence="2 3">CBS 109695</strain>
    </source>
</reference>
<gene>
    <name evidence="2" type="ORF">FIBSPDRAFT_1048714</name>
</gene>
<proteinExistence type="predicted"/>
<feature type="compositionally biased region" description="Basic and acidic residues" evidence="1">
    <location>
        <begin position="417"/>
        <end position="436"/>
    </location>
</feature>